<dbReference type="Proteomes" id="UP000023152">
    <property type="component" value="Unassembled WGS sequence"/>
</dbReference>
<dbReference type="AlphaFoldDB" id="X6M5W3"/>
<gene>
    <name evidence="2" type="ORF">RFI_28014</name>
</gene>
<proteinExistence type="predicted"/>
<evidence type="ECO:0000313" key="2">
    <source>
        <dbReference type="EMBL" id="ETO09363.1"/>
    </source>
</evidence>
<feature type="region of interest" description="Disordered" evidence="1">
    <location>
        <begin position="112"/>
        <end position="132"/>
    </location>
</feature>
<dbReference type="EMBL" id="ASPP01024111">
    <property type="protein sequence ID" value="ETO09363.1"/>
    <property type="molecule type" value="Genomic_DNA"/>
</dbReference>
<evidence type="ECO:0000256" key="1">
    <source>
        <dbReference type="SAM" id="MobiDB-lite"/>
    </source>
</evidence>
<reference evidence="2 3" key="1">
    <citation type="journal article" date="2013" name="Curr. Biol.">
        <title>The Genome of the Foraminiferan Reticulomyxa filosa.</title>
        <authorList>
            <person name="Glockner G."/>
            <person name="Hulsmann N."/>
            <person name="Schleicher M."/>
            <person name="Noegel A.A."/>
            <person name="Eichinger L."/>
            <person name="Gallinger C."/>
            <person name="Pawlowski J."/>
            <person name="Sierra R."/>
            <person name="Euteneuer U."/>
            <person name="Pillet L."/>
            <person name="Moustafa A."/>
            <person name="Platzer M."/>
            <person name="Groth M."/>
            <person name="Szafranski K."/>
            <person name="Schliwa M."/>
        </authorList>
    </citation>
    <scope>NUCLEOTIDE SEQUENCE [LARGE SCALE GENOMIC DNA]</scope>
</reference>
<name>X6M5W3_RETFI</name>
<evidence type="ECO:0000313" key="3">
    <source>
        <dbReference type="Proteomes" id="UP000023152"/>
    </source>
</evidence>
<protein>
    <submittedName>
        <fullName evidence="2">Uncharacterized protein</fullName>
    </submittedName>
</protein>
<comment type="caution">
    <text evidence="2">The sequence shown here is derived from an EMBL/GenBank/DDBJ whole genome shotgun (WGS) entry which is preliminary data.</text>
</comment>
<accession>X6M5W3</accession>
<organism evidence="2 3">
    <name type="scientific">Reticulomyxa filosa</name>
    <dbReference type="NCBI Taxonomy" id="46433"/>
    <lineage>
        <taxon>Eukaryota</taxon>
        <taxon>Sar</taxon>
        <taxon>Rhizaria</taxon>
        <taxon>Retaria</taxon>
        <taxon>Foraminifera</taxon>
        <taxon>Monothalamids</taxon>
        <taxon>Reticulomyxidae</taxon>
        <taxon>Reticulomyxa</taxon>
    </lineage>
</organism>
<sequence>MTEALKLVDEAIALLDKSTGTEDDALADVKPIDLSPLLDKEADERLIEATARELIESFHHYGIVIVRDPENNFPKMQSFCLMCFDQKRVSTKKNDIFLDMFEDYFNRADSDKVNKKENSKRRDTTKEKGYKQ</sequence>
<keyword evidence="3" id="KW-1185">Reference proteome</keyword>